<keyword evidence="1" id="KW-0472">Membrane</keyword>
<keyword evidence="3" id="KW-1185">Reference proteome</keyword>
<reference evidence="2" key="3">
    <citation type="submission" date="2021-05" db="UniProtKB">
        <authorList>
            <consortium name="EnsemblPlants"/>
        </authorList>
    </citation>
    <scope>IDENTIFICATION</scope>
    <source>
        <strain evidence="2">cv. B73</strain>
    </source>
</reference>
<dbReference type="InParanoid" id="A0A804PXG9"/>
<dbReference type="Proteomes" id="UP000007305">
    <property type="component" value="Chromosome 6"/>
</dbReference>
<name>A0A804PXG9_MAIZE</name>
<accession>A0A804PXG9</accession>
<organism evidence="2 3">
    <name type="scientific">Zea mays</name>
    <name type="common">Maize</name>
    <dbReference type="NCBI Taxonomy" id="4577"/>
    <lineage>
        <taxon>Eukaryota</taxon>
        <taxon>Viridiplantae</taxon>
        <taxon>Streptophyta</taxon>
        <taxon>Embryophyta</taxon>
        <taxon>Tracheophyta</taxon>
        <taxon>Spermatophyta</taxon>
        <taxon>Magnoliopsida</taxon>
        <taxon>Liliopsida</taxon>
        <taxon>Poales</taxon>
        <taxon>Poaceae</taxon>
        <taxon>PACMAD clade</taxon>
        <taxon>Panicoideae</taxon>
        <taxon>Andropogonodae</taxon>
        <taxon>Andropogoneae</taxon>
        <taxon>Tripsacinae</taxon>
        <taxon>Zea</taxon>
    </lineage>
</organism>
<feature type="transmembrane region" description="Helical" evidence="1">
    <location>
        <begin position="44"/>
        <end position="68"/>
    </location>
</feature>
<dbReference type="AlphaFoldDB" id="A0A804PXG9"/>
<keyword evidence="1" id="KW-1133">Transmembrane helix</keyword>
<protein>
    <submittedName>
        <fullName evidence="2">Uncharacterized protein</fullName>
    </submittedName>
</protein>
<evidence type="ECO:0000313" key="2">
    <source>
        <dbReference type="EnsemblPlants" id="Zm00001eb281470_P002"/>
    </source>
</evidence>
<dbReference type="Gramene" id="Zm00001eb281470_T002">
    <property type="protein sequence ID" value="Zm00001eb281470_P002"/>
    <property type="gene ID" value="Zm00001eb281470"/>
</dbReference>
<evidence type="ECO:0000313" key="3">
    <source>
        <dbReference type="Proteomes" id="UP000007305"/>
    </source>
</evidence>
<evidence type="ECO:0000256" key="1">
    <source>
        <dbReference type="SAM" id="Phobius"/>
    </source>
</evidence>
<sequence>MEPFRVAPSMCSTKVGSMNGLANRDVFGEKDEPVIVVGLAKSEFYFMLVLCGVISNSMLLMSCSIMTLGKDKIGQALLPLPGDAKSQPALATATQFAATNICTSRGRYRRSHHGIRSCNVHSSFTLYKLPRLWCPTRWGVV</sequence>
<keyword evidence="1" id="KW-0812">Transmembrane</keyword>
<reference evidence="2" key="2">
    <citation type="submission" date="2019-07" db="EMBL/GenBank/DDBJ databases">
        <authorList>
            <person name="Seetharam A."/>
            <person name="Woodhouse M."/>
            <person name="Cannon E."/>
        </authorList>
    </citation>
    <scope>NUCLEOTIDE SEQUENCE [LARGE SCALE GENOMIC DNA]</scope>
    <source>
        <strain evidence="2">cv. B73</strain>
    </source>
</reference>
<reference evidence="3" key="1">
    <citation type="journal article" date="2009" name="Science">
        <title>The B73 maize genome: complexity, diversity, and dynamics.</title>
        <authorList>
            <person name="Schnable P.S."/>
            <person name="Ware D."/>
            <person name="Fulton R.S."/>
            <person name="Stein J.C."/>
            <person name="Wei F."/>
            <person name="Pasternak S."/>
            <person name="Liang C."/>
            <person name="Zhang J."/>
            <person name="Fulton L."/>
            <person name="Graves T.A."/>
            <person name="Minx P."/>
            <person name="Reily A.D."/>
            <person name="Courtney L."/>
            <person name="Kruchowski S.S."/>
            <person name="Tomlinson C."/>
            <person name="Strong C."/>
            <person name="Delehaunty K."/>
            <person name="Fronick C."/>
            <person name="Courtney B."/>
            <person name="Rock S.M."/>
            <person name="Belter E."/>
            <person name="Du F."/>
            <person name="Kim K."/>
            <person name="Abbott R.M."/>
            <person name="Cotton M."/>
            <person name="Levy A."/>
            <person name="Marchetto P."/>
            <person name="Ochoa K."/>
            <person name="Jackson S.M."/>
            <person name="Gillam B."/>
            <person name="Chen W."/>
            <person name="Yan L."/>
            <person name="Higginbotham J."/>
            <person name="Cardenas M."/>
            <person name="Waligorski J."/>
            <person name="Applebaum E."/>
            <person name="Phelps L."/>
            <person name="Falcone J."/>
            <person name="Kanchi K."/>
            <person name="Thane T."/>
            <person name="Scimone A."/>
            <person name="Thane N."/>
            <person name="Henke J."/>
            <person name="Wang T."/>
            <person name="Ruppert J."/>
            <person name="Shah N."/>
            <person name="Rotter K."/>
            <person name="Hodges J."/>
            <person name="Ingenthron E."/>
            <person name="Cordes M."/>
            <person name="Kohlberg S."/>
            <person name="Sgro J."/>
            <person name="Delgado B."/>
            <person name="Mead K."/>
            <person name="Chinwalla A."/>
            <person name="Leonard S."/>
            <person name="Crouse K."/>
            <person name="Collura K."/>
            <person name="Kudrna D."/>
            <person name="Currie J."/>
            <person name="He R."/>
            <person name="Angelova A."/>
            <person name="Rajasekar S."/>
            <person name="Mueller T."/>
            <person name="Lomeli R."/>
            <person name="Scara G."/>
            <person name="Ko A."/>
            <person name="Delaney K."/>
            <person name="Wissotski M."/>
            <person name="Lopez G."/>
            <person name="Campos D."/>
            <person name="Braidotti M."/>
            <person name="Ashley E."/>
            <person name="Golser W."/>
            <person name="Kim H."/>
            <person name="Lee S."/>
            <person name="Lin J."/>
            <person name="Dujmic Z."/>
            <person name="Kim W."/>
            <person name="Talag J."/>
            <person name="Zuccolo A."/>
            <person name="Fan C."/>
            <person name="Sebastian A."/>
            <person name="Kramer M."/>
            <person name="Spiegel L."/>
            <person name="Nascimento L."/>
            <person name="Zutavern T."/>
            <person name="Miller B."/>
            <person name="Ambroise C."/>
            <person name="Muller S."/>
            <person name="Spooner W."/>
            <person name="Narechania A."/>
            <person name="Ren L."/>
            <person name="Wei S."/>
            <person name="Kumari S."/>
            <person name="Faga B."/>
            <person name="Levy M.J."/>
            <person name="McMahan L."/>
            <person name="Van Buren P."/>
            <person name="Vaughn M.W."/>
            <person name="Ying K."/>
            <person name="Yeh C.-T."/>
            <person name="Emrich S.J."/>
            <person name="Jia Y."/>
            <person name="Kalyanaraman A."/>
            <person name="Hsia A.-P."/>
            <person name="Barbazuk W.B."/>
            <person name="Baucom R.S."/>
            <person name="Brutnell T.P."/>
            <person name="Carpita N.C."/>
            <person name="Chaparro C."/>
            <person name="Chia J.-M."/>
            <person name="Deragon J.-M."/>
            <person name="Estill J.C."/>
            <person name="Fu Y."/>
            <person name="Jeddeloh J.A."/>
            <person name="Han Y."/>
            <person name="Lee H."/>
            <person name="Li P."/>
            <person name="Lisch D.R."/>
            <person name="Liu S."/>
            <person name="Liu Z."/>
            <person name="Nagel D.H."/>
            <person name="McCann M.C."/>
            <person name="SanMiguel P."/>
            <person name="Myers A.M."/>
            <person name="Nettleton D."/>
            <person name="Nguyen J."/>
            <person name="Penning B.W."/>
            <person name="Ponnala L."/>
            <person name="Schneider K.L."/>
            <person name="Schwartz D.C."/>
            <person name="Sharma A."/>
            <person name="Soderlund C."/>
            <person name="Springer N.M."/>
            <person name="Sun Q."/>
            <person name="Wang H."/>
            <person name="Waterman M."/>
            <person name="Westerman R."/>
            <person name="Wolfgruber T.K."/>
            <person name="Yang L."/>
            <person name="Yu Y."/>
            <person name="Zhang L."/>
            <person name="Zhou S."/>
            <person name="Zhu Q."/>
            <person name="Bennetzen J.L."/>
            <person name="Dawe R.K."/>
            <person name="Jiang J."/>
            <person name="Jiang N."/>
            <person name="Presting G.G."/>
            <person name="Wessler S.R."/>
            <person name="Aluru S."/>
            <person name="Martienssen R.A."/>
            <person name="Clifton S.W."/>
            <person name="McCombie W.R."/>
            <person name="Wing R.A."/>
            <person name="Wilson R.K."/>
        </authorList>
    </citation>
    <scope>NUCLEOTIDE SEQUENCE [LARGE SCALE GENOMIC DNA]</scope>
    <source>
        <strain evidence="3">cv. B73</strain>
    </source>
</reference>
<dbReference type="EnsemblPlants" id="Zm00001eb281470_T002">
    <property type="protein sequence ID" value="Zm00001eb281470_P002"/>
    <property type="gene ID" value="Zm00001eb281470"/>
</dbReference>
<proteinExistence type="predicted"/>